<accession>A0ABT8GNZ5</accession>
<sequence length="263" mass="27177">MGFLKELGEGAGWLIGNATGGIIKGVGELTDSDFIRDIGDGVKNSTEFAGKQLGNVAEGVWNVGSGIVTKDDYKIDHGFDDLGEGIGNTAKAIGQGISSTVNNIGDVAGGLKAGDSDRALYGAKQLGKTALIATLGVTVLDIADVVDVNGNEGGFDNGNNGDNLATSEIAKANGFDGGSNDVSTSTSAFERMMDINQNSAGNIDYVQADNSNSHSVEPHWRTLSNGDTIWVDGDGDTSVNQSIEEGGGWTQSNPNYRIPTEQA</sequence>
<dbReference type="Proteomes" id="UP001172743">
    <property type="component" value="Unassembled WGS sequence"/>
</dbReference>
<dbReference type="RefSeq" id="WP_301137349.1">
    <property type="nucleotide sequence ID" value="NZ_JAUHTQ010000003.1"/>
</dbReference>
<evidence type="ECO:0000313" key="1">
    <source>
        <dbReference type="EMBL" id="MDN4493069.1"/>
    </source>
</evidence>
<gene>
    <name evidence="1" type="ORF">QYB95_05900</name>
</gene>
<comment type="caution">
    <text evidence="1">The sequence shown here is derived from an EMBL/GenBank/DDBJ whole genome shotgun (WGS) entry which is preliminary data.</text>
</comment>
<proteinExistence type="predicted"/>
<organism evidence="1 2">
    <name type="scientific">Ureibacillus aquaedulcis</name>
    <dbReference type="NCBI Taxonomy" id="3058421"/>
    <lineage>
        <taxon>Bacteria</taxon>
        <taxon>Bacillati</taxon>
        <taxon>Bacillota</taxon>
        <taxon>Bacilli</taxon>
        <taxon>Bacillales</taxon>
        <taxon>Caryophanaceae</taxon>
        <taxon>Ureibacillus</taxon>
    </lineage>
</organism>
<name>A0ABT8GNZ5_9BACL</name>
<keyword evidence="2" id="KW-1185">Reference proteome</keyword>
<evidence type="ECO:0000313" key="2">
    <source>
        <dbReference type="Proteomes" id="UP001172743"/>
    </source>
</evidence>
<dbReference type="EMBL" id="JAUHTQ010000003">
    <property type="protein sequence ID" value="MDN4493069.1"/>
    <property type="molecule type" value="Genomic_DNA"/>
</dbReference>
<reference evidence="1" key="1">
    <citation type="submission" date="2023-07" db="EMBL/GenBank/DDBJ databases">
        <title>Ureibacillus sp. isolated from freshwater well.</title>
        <authorList>
            <person name="Kirdat K."/>
            <person name="Bhatt A."/>
            <person name="Teware R."/>
            <person name="Bhavsar Y."/>
            <person name="Yadav A."/>
        </authorList>
    </citation>
    <scope>NUCLEOTIDE SEQUENCE</scope>
    <source>
        <strain evidence="1">BA0131</strain>
    </source>
</reference>
<protein>
    <submittedName>
        <fullName evidence="1">Uncharacterized protein</fullName>
    </submittedName>
</protein>